<keyword evidence="2" id="KW-0472">Membrane</keyword>
<evidence type="ECO:0000313" key="3">
    <source>
        <dbReference type="EMBL" id="MEM5291485.1"/>
    </source>
</evidence>
<dbReference type="RefSeq" id="WP_201661030.1">
    <property type="nucleotide sequence ID" value="NZ_CAJHCS010000044.1"/>
</dbReference>
<keyword evidence="2" id="KW-0812">Transmembrane</keyword>
<sequence>MNTPNQSPPDQFPPPPKKTSKDFEEDSKKLIEVLKAVPSPTVIGQDGLFTLCALIIMTETDAARREKLIDQIRKMSGVDRWTFRSAIWILGGIAVVAAGSLVAFGILKTPTDYIAGVLSVASACVAGLAGLLTPRGR</sequence>
<feature type="transmembrane region" description="Helical" evidence="2">
    <location>
        <begin position="85"/>
        <end position="107"/>
    </location>
</feature>
<feature type="region of interest" description="Disordered" evidence="1">
    <location>
        <begin position="1"/>
        <end position="23"/>
    </location>
</feature>
<accession>A0ABU9QPS2</accession>
<dbReference type="EMBL" id="JAZHGC010000052">
    <property type="protein sequence ID" value="MEM5291485.1"/>
    <property type="molecule type" value="Genomic_DNA"/>
</dbReference>
<evidence type="ECO:0000256" key="1">
    <source>
        <dbReference type="SAM" id="MobiDB-lite"/>
    </source>
</evidence>
<evidence type="ECO:0008006" key="5">
    <source>
        <dbReference type="Google" id="ProtNLM"/>
    </source>
</evidence>
<feature type="transmembrane region" description="Helical" evidence="2">
    <location>
        <begin position="113"/>
        <end position="132"/>
    </location>
</feature>
<gene>
    <name evidence="3" type="ORF">V4C55_37770</name>
</gene>
<proteinExistence type="predicted"/>
<organism evidence="3 4">
    <name type="scientific">Paraburkholderia sabiae</name>
    <dbReference type="NCBI Taxonomy" id="273251"/>
    <lineage>
        <taxon>Bacteria</taxon>
        <taxon>Pseudomonadati</taxon>
        <taxon>Pseudomonadota</taxon>
        <taxon>Betaproteobacteria</taxon>
        <taxon>Burkholderiales</taxon>
        <taxon>Burkholderiaceae</taxon>
        <taxon>Paraburkholderia</taxon>
    </lineage>
</organism>
<reference evidence="3 4" key="1">
    <citation type="submission" date="2024-01" db="EMBL/GenBank/DDBJ databases">
        <title>The diversity of rhizobia nodulating Mimosa spp. in eleven states of Brazil covering several biomes is determined by host plant, location, and edaphic factors.</title>
        <authorList>
            <person name="Rouws L."/>
            <person name="Barauna A."/>
            <person name="Beukes C."/>
            <person name="De Faria S.M."/>
            <person name="Gross E."/>
            <person name="Dos Reis Junior F.B."/>
            <person name="Simon M."/>
            <person name="Maluk M."/>
            <person name="Odee D.W."/>
            <person name="Kenicer G."/>
            <person name="Young J.P.W."/>
            <person name="Reis V.M."/>
            <person name="Zilli J."/>
            <person name="James E.K."/>
        </authorList>
    </citation>
    <scope>NUCLEOTIDE SEQUENCE [LARGE SCALE GENOMIC DNA]</scope>
    <source>
        <strain evidence="3 4">JPY77</strain>
    </source>
</reference>
<protein>
    <recommendedName>
        <fullName evidence="5">DUF2335 domain-containing protein</fullName>
    </recommendedName>
</protein>
<feature type="compositionally biased region" description="Pro residues" evidence="1">
    <location>
        <begin position="1"/>
        <end position="17"/>
    </location>
</feature>
<keyword evidence="4" id="KW-1185">Reference proteome</keyword>
<evidence type="ECO:0000313" key="4">
    <source>
        <dbReference type="Proteomes" id="UP001494588"/>
    </source>
</evidence>
<dbReference type="Proteomes" id="UP001494588">
    <property type="component" value="Unassembled WGS sequence"/>
</dbReference>
<comment type="caution">
    <text evidence="3">The sequence shown here is derived from an EMBL/GenBank/DDBJ whole genome shotgun (WGS) entry which is preliminary data.</text>
</comment>
<evidence type="ECO:0000256" key="2">
    <source>
        <dbReference type="SAM" id="Phobius"/>
    </source>
</evidence>
<keyword evidence="2" id="KW-1133">Transmembrane helix</keyword>
<name>A0ABU9QPS2_9BURK</name>